<dbReference type="EMBL" id="CAADEW010000093">
    <property type="protein sequence ID" value="VFJ59706.1"/>
    <property type="molecule type" value="Genomic_DNA"/>
</dbReference>
<accession>A0A450T059</accession>
<evidence type="ECO:0000313" key="2">
    <source>
        <dbReference type="EMBL" id="VFJ59706.1"/>
    </source>
</evidence>
<dbReference type="InterPro" id="IPR019734">
    <property type="entry name" value="TPR_rpt"/>
</dbReference>
<organism evidence="2">
    <name type="scientific">Candidatus Kentrum sp. FW</name>
    <dbReference type="NCBI Taxonomy" id="2126338"/>
    <lineage>
        <taxon>Bacteria</taxon>
        <taxon>Pseudomonadati</taxon>
        <taxon>Pseudomonadota</taxon>
        <taxon>Gammaproteobacteria</taxon>
        <taxon>Candidatus Kentrum</taxon>
    </lineage>
</organism>
<evidence type="ECO:0000256" key="1">
    <source>
        <dbReference type="SAM" id="MobiDB-lite"/>
    </source>
</evidence>
<gene>
    <name evidence="2" type="ORF">BECKFW1821A_GA0114235_109316</name>
</gene>
<dbReference type="SUPFAM" id="SSF48452">
    <property type="entry name" value="TPR-like"/>
    <property type="match status" value="1"/>
</dbReference>
<protein>
    <submittedName>
        <fullName evidence="2">Uncharacterized protein</fullName>
    </submittedName>
</protein>
<dbReference type="SMART" id="SM00028">
    <property type="entry name" value="TPR"/>
    <property type="match status" value="3"/>
</dbReference>
<dbReference type="InterPro" id="IPR011990">
    <property type="entry name" value="TPR-like_helical_dom_sf"/>
</dbReference>
<proteinExistence type="predicted"/>
<dbReference type="AlphaFoldDB" id="A0A450T059"/>
<reference evidence="2" key="1">
    <citation type="submission" date="2019-02" db="EMBL/GenBank/DDBJ databases">
        <authorList>
            <person name="Gruber-Vodicka R. H."/>
            <person name="Seah K. B. B."/>
        </authorList>
    </citation>
    <scope>NUCLEOTIDE SEQUENCE</scope>
    <source>
        <strain evidence="2">BECK_BZ15</strain>
    </source>
</reference>
<feature type="region of interest" description="Disordered" evidence="1">
    <location>
        <begin position="187"/>
        <end position="209"/>
    </location>
</feature>
<name>A0A450T059_9GAMM</name>
<dbReference type="Gene3D" id="1.25.40.10">
    <property type="entry name" value="Tetratricopeptide repeat domain"/>
    <property type="match status" value="1"/>
</dbReference>
<feature type="compositionally biased region" description="Polar residues" evidence="1">
    <location>
        <begin position="189"/>
        <end position="209"/>
    </location>
</feature>
<sequence>MMENTPKTAPTPPSERIDELEKTCFVIMPFGKKEVGGKEVDFTAIYHDIFEPAIGEVRTLEDQPLVAKRTDMDAFSGSINQDMFEYIMYSRMAFADISGFNPNVFYEIGARHSAQESGTVVFRQTGHEIPYDINSIKVFEYDHESGEKADASRDFITGVLSETLKRNRLDSPVRLALRAQWGASPTPAAVSSQAEGQSSQPVENQAVSQQLQKAQWEKQAVEGFMRDAEEALRLGDLEMARIHYWGALRFDPLNIIARMRLGLTLKREKKHYEALEEFTTVTKLAPGYGEAWREKGIAEGLIARKIPAEVRPEMTRLLPDGFDSLTRATRLIPEDFDAWSSLGGVLKNVRGDLAAARQKYAHASKISDGHPYPLLNGLKIEALHTGELNLEPVRAQLEEAKKLRLGQILATPPADTPWCYFDLAEIHLYQNDKDGFMEYVKQGIESAEDWAVKSFRDTLNNTLVAKGIEFDGLSEGIALLDKAIAAYATSEATPQTNKA</sequence>